<protein>
    <submittedName>
        <fullName evidence="1">Uncharacterized protein</fullName>
    </submittedName>
</protein>
<keyword evidence="2" id="KW-1185">Reference proteome</keyword>
<dbReference type="AlphaFoldDB" id="A0A177FA74"/>
<accession>A0A177FA74</accession>
<sequence length="190" mass="21221">MADWSANNEALRKVNSRLWSQYLSVKPDFDLGRYQGIPLALRLNGRVLGPLETELSVREFYDITAINAGPLFGIRYKAGENGSEDQAFLIVPLGNIFSAREQSAGAIHRWDDTGFVWLVEITSTGVATDHYLLCLMENHSHDGEAEKDNPDESIPRFCNAQKPFTLARVSEAVLSDLETPLGRPDRKKSL</sequence>
<evidence type="ECO:0000313" key="1">
    <source>
        <dbReference type="EMBL" id="OAG41124.1"/>
    </source>
</evidence>
<gene>
    <name evidence="1" type="ORF">AYO21_04737</name>
</gene>
<organism evidence="1 2">
    <name type="scientific">Fonsecaea monophora</name>
    <dbReference type="NCBI Taxonomy" id="254056"/>
    <lineage>
        <taxon>Eukaryota</taxon>
        <taxon>Fungi</taxon>
        <taxon>Dikarya</taxon>
        <taxon>Ascomycota</taxon>
        <taxon>Pezizomycotina</taxon>
        <taxon>Eurotiomycetes</taxon>
        <taxon>Chaetothyriomycetidae</taxon>
        <taxon>Chaetothyriales</taxon>
        <taxon>Herpotrichiellaceae</taxon>
        <taxon>Fonsecaea</taxon>
    </lineage>
</organism>
<dbReference type="EMBL" id="LVKK01000027">
    <property type="protein sequence ID" value="OAG41124.1"/>
    <property type="molecule type" value="Genomic_DNA"/>
</dbReference>
<comment type="caution">
    <text evidence="1">The sequence shown here is derived from an EMBL/GenBank/DDBJ whole genome shotgun (WGS) entry which is preliminary data.</text>
</comment>
<dbReference type="RefSeq" id="XP_022513076.1">
    <property type="nucleotide sequence ID" value="XM_022654709.1"/>
</dbReference>
<proteinExistence type="predicted"/>
<reference evidence="1 2" key="1">
    <citation type="submission" date="2016-03" db="EMBL/GenBank/DDBJ databases">
        <title>Draft genome sequence of the Fonsecaea monophora CBS 269.37.</title>
        <authorList>
            <person name="Bombassaro A."/>
            <person name="Vinicius W.A."/>
            <person name="De Hoog S."/>
            <person name="Sun J."/>
            <person name="Souza E.M."/>
            <person name="Raittz R.T."/>
            <person name="Costa F."/>
            <person name="Leao A.C."/>
            <person name="Tadra-Sfeir M.Z."/>
            <person name="Baura V."/>
            <person name="Balsanelli E."/>
            <person name="Pedrosa F.O."/>
            <person name="Moreno L.F."/>
            <person name="Steffens M.B."/>
            <person name="Xi L."/>
            <person name="Bocca A.L."/>
            <person name="Felipe M.S."/>
            <person name="Teixeira M."/>
            <person name="Telles Filho F.Q."/>
            <person name="Azevedo C.M."/>
            <person name="Gomes R."/>
            <person name="Vicente V.A."/>
        </authorList>
    </citation>
    <scope>NUCLEOTIDE SEQUENCE [LARGE SCALE GENOMIC DNA]</scope>
    <source>
        <strain evidence="1 2">CBS 269.37</strain>
    </source>
</reference>
<name>A0A177FA74_9EURO</name>
<dbReference type="GeneID" id="34599906"/>
<evidence type="ECO:0000313" key="2">
    <source>
        <dbReference type="Proteomes" id="UP000077002"/>
    </source>
</evidence>
<dbReference type="Proteomes" id="UP000077002">
    <property type="component" value="Unassembled WGS sequence"/>
</dbReference>